<feature type="transmembrane region" description="Helical" evidence="1">
    <location>
        <begin position="49"/>
        <end position="71"/>
    </location>
</feature>
<dbReference type="InterPro" id="IPR056691">
    <property type="entry name" value="DUF7789"/>
</dbReference>
<organism evidence="3 4">
    <name type="scientific">Pomacea canaliculata</name>
    <name type="common">Golden apple snail</name>
    <dbReference type="NCBI Taxonomy" id="400727"/>
    <lineage>
        <taxon>Eukaryota</taxon>
        <taxon>Metazoa</taxon>
        <taxon>Spiralia</taxon>
        <taxon>Lophotrochozoa</taxon>
        <taxon>Mollusca</taxon>
        <taxon>Gastropoda</taxon>
        <taxon>Caenogastropoda</taxon>
        <taxon>Architaenioglossa</taxon>
        <taxon>Ampullarioidea</taxon>
        <taxon>Ampullariidae</taxon>
        <taxon>Pomacea</taxon>
    </lineage>
</organism>
<sequence length="318" mass="35438">MENPSHGLTEEDLNTSSDYSKYGITDVPKYTVTTALGKVAETDLESPDFTFTILLLINAGFCAFYVVHGILRERVYEIYAFVAAILVVLMYCILEYSLFNPAGRSTVKLVRLIVACILAPPNILIAIIVSKQFGYLEFRIVGASKLLQTLYRQAALFSCLLKFDLQTSTSIVVLALKEGTSFSMLETVSLSVGLPFSFGWCLLGWVMLRKELKWGAILFFVLGFVKPCYYIYKVVKIYTDLRDGIDVSSTIIYSLLAATALALLVWLMIMVELYIVYSNFGKGLKEQTVSLVSSAEHILIDGDSVDFGQITDLQTFVL</sequence>
<feature type="transmembrane region" description="Helical" evidence="1">
    <location>
        <begin position="188"/>
        <end position="208"/>
    </location>
</feature>
<dbReference type="Proteomes" id="UP000245119">
    <property type="component" value="Linkage Group LG9"/>
</dbReference>
<keyword evidence="1" id="KW-0472">Membrane</keyword>
<accession>A0A2T7NVJ7</accession>
<feature type="transmembrane region" description="Helical" evidence="1">
    <location>
        <begin position="252"/>
        <end position="277"/>
    </location>
</feature>
<gene>
    <name evidence="3" type="ORF">C0Q70_15690</name>
</gene>
<feature type="domain" description="DUF7789" evidence="2">
    <location>
        <begin position="141"/>
        <end position="271"/>
    </location>
</feature>
<name>A0A2T7NVJ7_POMCA</name>
<evidence type="ECO:0000313" key="3">
    <source>
        <dbReference type="EMBL" id="PVD25192.1"/>
    </source>
</evidence>
<dbReference type="STRING" id="400727.A0A2T7NVJ7"/>
<protein>
    <recommendedName>
        <fullName evidence="2">DUF7789 domain-containing protein</fullName>
    </recommendedName>
</protein>
<feature type="transmembrane region" description="Helical" evidence="1">
    <location>
        <begin position="78"/>
        <end position="97"/>
    </location>
</feature>
<feature type="transmembrane region" description="Helical" evidence="1">
    <location>
        <begin position="215"/>
        <end position="232"/>
    </location>
</feature>
<dbReference type="PANTHER" id="PTHR39299:SF1">
    <property type="entry name" value="TRANSMEMBRANE PROTEIN"/>
    <property type="match status" value="1"/>
</dbReference>
<feature type="domain" description="DUF7789" evidence="2">
    <location>
        <begin position="42"/>
        <end position="129"/>
    </location>
</feature>
<dbReference type="OrthoDB" id="2448307at2759"/>
<dbReference type="EMBL" id="PZQS01000009">
    <property type="protein sequence ID" value="PVD25192.1"/>
    <property type="molecule type" value="Genomic_DNA"/>
</dbReference>
<evidence type="ECO:0000259" key="2">
    <source>
        <dbReference type="Pfam" id="PF25044"/>
    </source>
</evidence>
<feature type="transmembrane region" description="Helical" evidence="1">
    <location>
        <begin position="109"/>
        <end position="129"/>
    </location>
</feature>
<reference evidence="3 4" key="1">
    <citation type="submission" date="2018-04" db="EMBL/GenBank/DDBJ databases">
        <title>The genome of golden apple snail Pomacea canaliculata provides insight into stress tolerance and invasive adaptation.</title>
        <authorList>
            <person name="Liu C."/>
            <person name="Liu B."/>
            <person name="Ren Y."/>
            <person name="Zhang Y."/>
            <person name="Wang H."/>
            <person name="Li S."/>
            <person name="Jiang F."/>
            <person name="Yin L."/>
            <person name="Zhang G."/>
            <person name="Qian W."/>
            <person name="Fan W."/>
        </authorList>
    </citation>
    <scope>NUCLEOTIDE SEQUENCE [LARGE SCALE GENOMIC DNA]</scope>
    <source>
        <strain evidence="3">SZHN2017</strain>
        <tissue evidence="3">Muscle</tissue>
    </source>
</reference>
<dbReference type="AlphaFoldDB" id="A0A2T7NVJ7"/>
<comment type="caution">
    <text evidence="3">The sequence shown here is derived from an EMBL/GenBank/DDBJ whole genome shotgun (WGS) entry which is preliminary data.</text>
</comment>
<dbReference type="Pfam" id="PF25044">
    <property type="entry name" value="DUF7789"/>
    <property type="match status" value="2"/>
</dbReference>
<evidence type="ECO:0000256" key="1">
    <source>
        <dbReference type="SAM" id="Phobius"/>
    </source>
</evidence>
<keyword evidence="1" id="KW-1133">Transmembrane helix</keyword>
<evidence type="ECO:0000313" key="4">
    <source>
        <dbReference type="Proteomes" id="UP000245119"/>
    </source>
</evidence>
<keyword evidence="4" id="KW-1185">Reference proteome</keyword>
<dbReference type="PANTHER" id="PTHR39299">
    <property type="entry name" value="TRANSMEMBRANE PROTEIN"/>
    <property type="match status" value="1"/>
</dbReference>
<proteinExistence type="predicted"/>
<keyword evidence="1" id="KW-0812">Transmembrane</keyword>